<dbReference type="EMBL" id="PYAX01000014">
    <property type="protein sequence ID" value="PSL52254.1"/>
    <property type="molecule type" value="Genomic_DNA"/>
</dbReference>
<dbReference type="AlphaFoldDB" id="A0A2P8I1B0"/>
<sequence length="64" mass="6620">MVKAQAGVEGPVAGSDPTGALAARVVDVGERRRVIRESPVGYLFHVGEQLSAAALADRVSQAMT</sequence>
<keyword evidence="2" id="KW-1185">Reference proteome</keyword>
<evidence type="ECO:0000313" key="2">
    <source>
        <dbReference type="Proteomes" id="UP000241118"/>
    </source>
</evidence>
<dbReference type="Proteomes" id="UP000241118">
    <property type="component" value="Unassembled WGS sequence"/>
</dbReference>
<evidence type="ECO:0000313" key="1">
    <source>
        <dbReference type="EMBL" id="PSL52254.1"/>
    </source>
</evidence>
<organism evidence="1 2">
    <name type="scientific">Saccharothrix carnea</name>
    <dbReference type="NCBI Taxonomy" id="1280637"/>
    <lineage>
        <taxon>Bacteria</taxon>
        <taxon>Bacillati</taxon>
        <taxon>Actinomycetota</taxon>
        <taxon>Actinomycetes</taxon>
        <taxon>Pseudonocardiales</taxon>
        <taxon>Pseudonocardiaceae</taxon>
        <taxon>Saccharothrix</taxon>
    </lineage>
</organism>
<gene>
    <name evidence="1" type="ORF">B0I31_11481</name>
</gene>
<proteinExistence type="predicted"/>
<protein>
    <submittedName>
        <fullName evidence="1">Uncharacterized protein</fullName>
    </submittedName>
</protein>
<accession>A0A2P8I1B0</accession>
<name>A0A2P8I1B0_SACCR</name>
<comment type="caution">
    <text evidence="1">The sequence shown here is derived from an EMBL/GenBank/DDBJ whole genome shotgun (WGS) entry which is preliminary data.</text>
</comment>
<reference evidence="1 2" key="1">
    <citation type="submission" date="2018-03" db="EMBL/GenBank/DDBJ databases">
        <title>Genomic Encyclopedia of Type Strains, Phase III (KMG-III): the genomes of soil and plant-associated and newly described type strains.</title>
        <authorList>
            <person name="Whitman W."/>
        </authorList>
    </citation>
    <scope>NUCLEOTIDE SEQUENCE [LARGE SCALE GENOMIC DNA]</scope>
    <source>
        <strain evidence="1 2">CGMCC 4.7097</strain>
    </source>
</reference>